<dbReference type="RefSeq" id="WP_085301766.1">
    <property type="nucleotide sequence ID" value="NZ_AP022594.1"/>
</dbReference>
<dbReference type="GO" id="GO:0005829">
    <property type="term" value="C:cytosol"/>
    <property type="evidence" value="ECO:0007669"/>
    <property type="project" value="TreeGrafter"/>
</dbReference>
<organism evidence="3 4">
    <name type="scientific">Mycolicibacillus koreensis</name>
    <dbReference type="NCBI Taxonomy" id="1069220"/>
    <lineage>
        <taxon>Bacteria</taxon>
        <taxon>Bacillati</taxon>
        <taxon>Actinomycetota</taxon>
        <taxon>Actinomycetes</taxon>
        <taxon>Mycobacteriales</taxon>
        <taxon>Mycobacteriaceae</taxon>
        <taxon>Mycolicibacillus</taxon>
    </lineage>
</organism>
<name>A0A7I7SA00_9MYCO</name>
<evidence type="ECO:0000256" key="1">
    <source>
        <dbReference type="ARBA" id="ARBA00023002"/>
    </source>
</evidence>
<gene>
    <name evidence="3" type="ORF">B8W67_00520</name>
</gene>
<evidence type="ECO:0000313" key="3">
    <source>
        <dbReference type="EMBL" id="OSC36018.1"/>
    </source>
</evidence>
<protein>
    <submittedName>
        <fullName evidence="3">PPOX class F420-dependent enzyme</fullName>
    </submittedName>
</protein>
<keyword evidence="1" id="KW-0560">Oxidoreductase</keyword>
<dbReference type="Proteomes" id="UP000193577">
    <property type="component" value="Unassembled WGS sequence"/>
</dbReference>
<dbReference type="InterPro" id="IPR052019">
    <property type="entry name" value="F420H2_bilvrd_red/Heme_oxyg"/>
</dbReference>
<dbReference type="PANTHER" id="PTHR35176">
    <property type="entry name" value="HEME OXYGENASE HI_0854-RELATED"/>
    <property type="match status" value="1"/>
</dbReference>
<dbReference type="SUPFAM" id="SSF50475">
    <property type="entry name" value="FMN-binding split barrel"/>
    <property type="match status" value="1"/>
</dbReference>
<dbReference type="OrthoDB" id="5738083at2"/>
<dbReference type="Gene3D" id="2.30.110.10">
    <property type="entry name" value="Electron Transport, Fmn-binding Protein, Chain A"/>
    <property type="match status" value="1"/>
</dbReference>
<dbReference type="EMBL" id="NCXO01000001">
    <property type="protein sequence ID" value="OSC36018.1"/>
    <property type="molecule type" value="Genomic_DNA"/>
</dbReference>
<evidence type="ECO:0000313" key="4">
    <source>
        <dbReference type="Proteomes" id="UP000193577"/>
    </source>
</evidence>
<reference evidence="3 4" key="1">
    <citation type="submission" date="2017-04" db="EMBL/GenBank/DDBJ databases">
        <title>The new phylogeny of genus Mycobacterium.</title>
        <authorList>
            <person name="Tortoli E."/>
            <person name="Trovato A."/>
            <person name="Cirillo D.M."/>
        </authorList>
    </citation>
    <scope>NUCLEOTIDE SEQUENCE [LARGE SCALE GENOMIC DNA]</scope>
    <source>
        <strain evidence="3 4">KCTC 19819</strain>
    </source>
</reference>
<dbReference type="NCBIfam" id="TIGR03666">
    <property type="entry name" value="Rv2061_F420"/>
    <property type="match status" value="1"/>
</dbReference>
<comment type="caution">
    <text evidence="3">The sequence shown here is derived from an EMBL/GenBank/DDBJ whole genome shotgun (WGS) entry which is preliminary data.</text>
</comment>
<proteinExistence type="predicted"/>
<dbReference type="GO" id="GO:0070967">
    <property type="term" value="F:coenzyme F420 binding"/>
    <property type="evidence" value="ECO:0007669"/>
    <property type="project" value="TreeGrafter"/>
</dbReference>
<dbReference type="GO" id="GO:0016627">
    <property type="term" value="F:oxidoreductase activity, acting on the CH-CH group of donors"/>
    <property type="evidence" value="ECO:0007669"/>
    <property type="project" value="TreeGrafter"/>
</dbReference>
<sequence length="164" mass="18475">MTIRSCPPPLSTADSAHPLSQGRYLLLRSYRRDGRAVDTPVWFLLDGDTVLLRTKIGPKTRRLTANPVVALTVCDHRGRVRPDAPTTTGRARILRGAEAEHANRMLHRRYGWQWNVVPLLRLPGIVNVHRGLPWREKLRRLTATRLWPDSAIVAVTVPAASVSR</sequence>
<dbReference type="Pfam" id="PF01243">
    <property type="entry name" value="PNPOx_N"/>
    <property type="match status" value="1"/>
</dbReference>
<keyword evidence="4" id="KW-1185">Reference proteome</keyword>
<dbReference type="AlphaFoldDB" id="A0A7I7SA00"/>
<dbReference type="PANTHER" id="PTHR35176:SF11">
    <property type="entry name" value="PYRIDOXAMINE 5'-PHOSPHATE OXIDASE FAMILY PROTEIN"/>
    <property type="match status" value="1"/>
</dbReference>
<feature type="domain" description="Pyridoxamine 5'-phosphate oxidase N-terminal" evidence="2">
    <location>
        <begin position="26"/>
        <end position="111"/>
    </location>
</feature>
<accession>A0A7I7SA00</accession>
<dbReference type="InterPro" id="IPR019965">
    <property type="entry name" value="PPOX_F420-dep_Rv2061_put"/>
</dbReference>
<dbReference type="InterPro" id="IPR012349">
    <property type="entry name" value="Split_barrel_FMN-bd"/>
</dbReference>
<evidence type="ECO:0000259" key="2">
    <source>
        <dbReference type="Pfam" id="PF01243"/>
    </source>
</evidence>
<dbReference type="InterPro" id="IPR011576">
    <property type="entry name" value="Pyridox_Oxase_N"/>
</dbReference>